<sequence>GIHGAEEIPTNGVESRQRMSCRGRAKQWPARDSGRRAGRLRRAGARASRADPPPRPGRQPHRRLRPARRPGLRAAAGSGAAAARAERAGAGRGRVRGHHGRRAGPPRLGAGRAAARRPGRTRRQRRAARPAAAAEPGQPRRHPRPAGLPRHPGPAGRDGGAAQSRHRVRPRVPVHLRRPRARAAGGGLLPLLPRRRRRRARAESAGRHPPQRPRRGGGGAPHPSRGGDLAGARARAAGRL</sequence>
<feature type="region of interest" description="Disordered" evidence="1">
    <location>
        <begin position="1"/>
        <end position="240"/>
    </location>
</feature>
<proteinExistence type="predicted"/>
<dbReference type="AlphaFoldDB" id="A0A6J4HGR7"/>
<reference evidence="2" key="1">
    <citation type="submission" date="2020-02" db="EMBL/GenBank/DDBJ databases">
        <authorList>
            <person name="Meier V. D."/>
        </authorList>
    </citation>
    <scope>NUCLEOTIDE SEQUENCE</scope>
    <source>
        <strain evidence="2">AVDCRST_MAG04</strain>
    </source>
</reference>
<dbReference type="EC" id="3.1.1.2" evidence="2"/>
<evidence type="ECO:0000256" key="1">
    <source>
        <dbReference type="SAM" id="MobiDB-lite"/>
    </source>
</evidence>
<feature type="compositionally biased region" description="Basic residues" evidence="1">
    <location>
        <begin position="164"/>
        <end position="181"/>
    </location>
</feature>
<gene>
    <name evidence="2" type="ORF">AVDCRST_MAG04-763</name>
</gene>
<feature type="non-terminal residue" evidence="2">
    <location>
        <position position="1"/>
    </location>
</feature>
<organism evidence="2">
    <name type="scientific">uncultured Acetobacteraceae bacterium</name>
    <dbReference type="NCBI Taxonomy" id="169975"/>
    <lineage>
        <taxon>Bacteria</taxon>
        <taxon>Pseudomonadati</taxon>
        <taxon>Pseudomonadota</taxon>
        <taxon>Alphaproteobacteria</taxon>
        <taxon>Acetobacterales</taxon>
        <taxon>Acetobacteraceae</taxon>
        <taxon>environmental samples</taxon>
    </lineage>
</organism>
<feature type="compositionally biased region" description="Low complexity" evidence="1">
    <location>
        <begin position="72"/>
        <end position="83"/>
    </location>
</feature>
<protein>
    <submittedName>
        <fullName evidence="2">Arylesterase</fullName>
        <ecNumber evidence="2">3.1.1.2</ecNumber>
    </submittedName>
</protein>
<evidence type="ECO:0000313" key="2">
    <source>
        <dbReference type="EMBL" id="CAA9223996.1"/>
    </source>
</evidence>
<feature type="non-terminal residue" evidence="2">
    <location>
        <position position="240"/>
    </location>
</feature>
<feature type="compositionally biased region" description="Low complexity" evidence="1">
    <location>
        <begin position="221"/>
        <end position="240"/>
    </location>
</feature>
<feature type="compositionally biased region" description="Basic residues" evidence="1">
    <location>
        <begin position="93"/>
        <end position="104"/>
    </location>
</feature>
<feature type="compositionally biased region" description="Basic residues" evidence="1">
    <location>
        <begin position="114"/>
        <end position="128"/>
    </location>
</feature>
<dbReference type="GO" id="GO:0004064">
    <property type="term" value="F:arylesterase activity"/>
    <property type="evidence" value="ECO:0007669"/>
    <property type="project" value="UniProtKB-EC"/>
</dbReference>
<keyword evidence="2" id="KW-0378">Hydrolase</keyword>
<feature type="compositionally biased region" description="Basic residues" evidence="1">
    <location>
        <begin position="58"/>
        <end position="71"/>
    </location>
</feature>
<accession>A0A6J4HGR7</accession>
<name>A0A6J4HGR7_9PROT</name>
<dbReference type="EMBL" id="CADCTL010000059">
    <property type="protein sequence ID" value="CAA9223996.1"/>
    <property type="molecule type" value="Genomic_DNA"/>
</dbReference>